<evidence type="ECO:0000313" key="2">
    <source>
        <dbReference type="Proteomes" id="UP000790709"/>
    </source>
</evidence>
<protein>
    <submittedName>
        <fullName evidence="1">Uncharacterized protein</fullName>
    </submittedName>
</protein>
<comment type="caution">
    <text evidence="1">The sequence shown here is derived from an EMBL/GenBank/DDBJ whole genome shotgun (WGS) entry which is preliminary data.</text>
</comment>
<name>A0ACB8AZK6_9AGAM</name>
<reference evidence="1" key="1">
    <citation type="journal article" date="2021" name="New Phytol.">
        <title>Evolutionary innovations through gain and loss of genes in the ectomycorrhizal Boletales.</title>
        <authorList>
            <person name="Wu G."/>
            <person name="Miyauchi S."/>
            <person name="Morin E."/>
            <person name="Kuo A."/>
            <person name="Drula E."/>
            <person name="Varga T."/>
            <person name="Kohler A."/>
            <person name="Feng B."/>
            <person name="Cao Y."/>
            <person name="Lipzen A."/>
            <person name="Daum C."/>
            <person name="Hundley H."/>
            <person name="Pangilinan J."/>
            <person name="Johnson J."/>
            <person name="Barry K."/>
            <person name="LaButti K."/>
            <person name="Ng V."/>
            <person name="Ahrendt S."/>
            <person name="Min B."/>
            <person name="Choi I.G."/>
            <person name="Park H."/>
            <person name="Plett J.M."/>
            <person name="Magnuson J."/>
            <person name="Spatafora J.W."/>
            <person name="Nagy L.G."/>
            <person name="Henrissat B."/>
            <person name="Grigoriev I.V."/>
            <person name="Yang Z.L."/>
            <person name="Xu J."/>
            <person name="Martin F.M."/>
        </authorList>
    </citation>
    <scope>NUCLEOTIDE SEQUENCE</scope>
    <source>
        <strain evidence="1">KUC20120723A-06</strain>
    </source>
</reference>
<dbReference type="EMBL" id="MU266789">
    <property type="protein sequence ID" value="KAH7918421.1"/>
    <property type="molecule type" value="Genomic_DNA"/>
</dbReference>
<accession>A0ACB8AZK6</accession>
<sequence>MGYRKISFDMKQRALELLTEGWTADEVSDVLRVSCRSIRRWEAKMEESGCVDPPSVLRGCPRLLDPAVVEDLHGLILGSPSLYLNEIQEYLALFHDLCISTTALHNNLRGLGLTYNLLQRTAAERDEVARAAWRADILGHITAEQVVTIDDIFPALSLDGYIALRVVKGAVNSIEFYDFVVNDVLPKMNRYPNARSVLIMDNCSIHKSDALCQAVE</sequence>
<organism evidence="1 2">
    <name type="scientific">Leucogyrophana mollusca</name>
    <dbReference type="NCBI Taxonomy" id="85980"/>
    <lineage>
        <taxon>Eukaryota</taxon>
        <taxon>Fungi</taxon>
        <taxon>Dikarya</taxon>
        <taxon>Basidiomycota</taxon>
        <taxon>Agaricomycotina</taxon>
        <taxon>Agaricomycetes</taxon>
        <taxon>Agaricomycetidae</taxon>
        <taxon>Boletales</taxon>
        <taxon>Boletales incertae sedis</taxon>
        <taxon>Leucogyrophana</taxon>
    </lineage>
</organism>
<dbReference type="Proteomes" id="UP000790709">
    <property type="component" value="Unassembled WGS sequence"/>
</dbReference>
<feature type="non-terminal residue" evidence="1">
    <location>
        <position position="216"/>
    </location>
</feature>
<gene>
    <name evidence="1" type="ORF">BV22DRAFT_979142</name>
</gene>
<evidence type="ECO:0000313" key="1">
    <source>
        <dbReference type="EMBL" id="KAH7918421.1"/>
    </source>
</evidence>
<keyword evidence="2" id="KW-1185">Reference proteome</keyword>
<proteinExistence type="predicted"/>